<feature type="non-terminal residue" evidence="1">
    <location>
        <position position="68"/>
    </location>
</feature>
<reference evidence="2" key="2">
    <citation type="submission" date="2019-06" db="EMBL/GenBank/DDBJ databases">
        <title>Co-occurence of chitin degradation, pigmentation and bioactivity in marine Pseudoalteromonas.</title>
        <authorList>
            <person name="Sonnenschein E.C."/>
            <person name="Bech P.K."/>
        </authorList>
    </citation>
    <scope>NUCLEOTIDE SEQUENCE [LARGE SCALE GENOMIC DNA]</scope>
    <source>
        <strain evidence="2">S2897</strain>
    </source>
</reference>
<accession>A0A5S3YZU5</accession>
<dbReference type="Proteomes" id="UP000305874">
    <property type="component" value="Unassembled WGS sequence"/>
</dbReference>
<organism evidence="1 2">
    <name type="scientific">Pseudoalteromonas ruthenica</name>
    <dbReference type="NCBI Taxonomy" id="151081"/>
    <lineage>
        <taxon>Bacteria</taxon>
        <taxon>Pseudomonadati</taxon>
        <taxon>Pseudomonadota</taxon>
        <taxon>Gammaproteobacteria</taxon>
        <taxon>Alteromonadales</taxon>
        <taxon>Pseudoalteromonadaceae</taxon>
        <taxon>Pseudoalteromonas</taxon>
    </lineage>
</organism>
<dbReference type="AlphaFoldDB" id="A0A5S3YZU5"/>
<evidence type="ECO:0000313" key="1">
    <source>
        <dbReference type="EMBL" id="TMP85169.1"/>
    </source>
</evidence>
<gene>
    <name evidence="1" type="ORF">CWC05_19115</name>
</gene>
<evidence type="ECO:0000313" key="2">
    <source>
        <dbReference type="Proteomes" id="UP000305874"/>
    </source>
</evidence>
<reference evidence="1 2" key="1">
    <citation type="submission" date="2017-12" db="EMBL/GenBank/DDBJ databases">
        <authorList>
            <person name="Paulsen S."/>
            <person name="Gram L.K."/>
        </authorList>
    </citation>
    <scope>NUCLEOTIDE SEQUENCE [LARGE SCALE GENOMIC DNA]</scope>
    <source>
        <strain evidence="1 2">S2897</strain>
    </source>
</reference>
<sequence length="68" mass="7056">MLAPQDSQNTSGLGALGSNLGGIASLAGVNLGGSGSDVALHIEVLKSKDFLYPFFEKYDVAKVLFAVR</sequence>
<protein>
    <submittedName>
        <fullName evidence="1">Lipopolysaccharide biosynthesis protein</fullName>
    </submittedName>
</protein>
<proteinExistence type="predicted"/>
<name>A0A5S3YZU5_9GAMM</name>
<dbReference type="EMBL" id="PNCG01000082">
    <property type="protein sequence ID" value="TMP85169.1"/>
    <property type="molecule type" value="Genomic_DNA"/>
</dbReference>
<comment type="caution">
    <text evidence="1">The sequence shown here is derived from an EMBL/GenBank/DDBJ whole genome shotgun (WGS) entry which is preliminary data.</text>
</comment>